<keyword evidence="2 8" id="KW-0436">Ligase</keyword>
<feature type="binding site" evidence="8">
    <location>
        <position position="40"/>
    </location>
    <ligand>
        <name>Mg(2+)</name>
        <dbReference type="ChEBI" id="CHEBI:18420"/>
    </ligand>
</feature>
<feature type="binding site" evidence="8">
    <location>
        <position position="13"/>
    </location>
    <ligand>
        <name>Mg(2+)</name>
        <dbReference type="ChEBI" id="CHEBI:18420"/>
    </ligand>
</feature>
<dbReference type="SUPFAM" id="SSF52540">
    <property type="entry name" value="P-loop containing nucleoside triphosphate hydrolases"/>
    <property type="match status" value="1"/>
</dbReference>
<dbReference type="GO" id="GO:0005525">
    <property type="term" value="F:GTP binding"/>
    <property type="evidence" value="ECO:0007669"/>
    <property type="project" value="UniProtKB-UniRule"/>
</dbReference>
<dbReference type="Gene3D" id="1.10.300.10">
    <property type="entry name" value="Adenylosuccinate Synthetase, subunit A, domain 2"/>
    <property type="match status" value="1"/>
</dbReference>
<comment type="subunit">
    <text evidence="1 8">Homodimer.</text>
</comment>
<dbReference type="InterPro" id="IPR042111">
    <property type="entry name" value="Adenylosuccinate_synth_dom3"/>
</dbReference>
<dbReference type="GO" id="GO:0004019">
    <property type="term" value="F:adenylosuccinate synthase activity"/>
    <property type="evidence" value="ECO:0007669"/>
    <property type="project" value="UniProtKB-UniRule"/>
</dbReference>
<evidence type="ECO:0000256" key="1">
    <source>
        <dbReference type="ARBA" id="ARBA00011738"/>
    </source>
</evidence>
<evidence type="ECO:0000313" key="10">
    <source>
        <dbReference type="EMBL" id="TMJ00726.1"/>
    </source>
</evidence>
<comment type="function">
    <text evidence="8">Plays an important role in the de novo pathway of purine nucleotide biosynthesis. Catalyzes the first committed step in the biosynthesis of AMP from IMP.</text>
</comment>
<comment type="catalytic activity">
    <reaction evidence="8">
        <text>IMP + L-aspartate + GTP = N(6)-(1,2-dicarboxyethyl)-AMP + GDP + phosphate + 2 H(+)</text>
        <dbReference type="Rhea" id="RHEA:15753"/>
        <dbReference type="ChEBI" id="CHEBI:15378"/>
        <dbReference type="ChEBI" id="CHEBI:29991"/>
        <dbReference type="ChEBI" id="CHEBI:37565"/>
        <dbReference type="ChEBI" id="CHEBI:43474"/>
        <dbReference type="ChEBI" id="CHEBI:57567"/>
        <dbReference type="ChEBI" id="CHEBI:58053"/>
        <dbReference type="ChEBI" id="CHEBI:58189"/>
        <dbReference type="EC" id="6.3.4.4"/>
    </reaction>
</comment>
<dbReference type="GO" id="GO:0044208">
    <property type="term" value="P:'de novo' AMP biosynthetic process"/>
    <property type="evidence" value="ECO:0007669"/>
    <property type="project" value="UniProtKB-UniRule"/>
</dbReference>
<keyword evidence="5 8" id="KW-0658">Purine biosynthesis</keyword>
<evidence type="ECO:0000256" key="7">
    <source>
        <dbReference type="ARBA" id="ARBA00023134"/>
    </source>
</evidence>
<dbReference type="SMART" id="SM00788">
    <property type="entry name" value="Adenylsucc_synt"/>
    <property type="match status" value="1"/>
</dbReference>
<dbReference type="Gene3D" id="3.90.170.10">
    <property type="entry name" value="Adenylosuccinate Synthetase, subunit A, domain 3"/>
    <property type="match status" value="1"/>
</dbReference>
<feature type="binding site" evidence="8">
    <location>
        <begin position="405"/>
        <end position="407"/>
    </location>
    <ligand>
        <name>GTP</name>
        <dbReference type="ChEBI" id="CHEBI:37565"/>
    </ligand>
</feature>
<feature type="binding site" evidence="8">
    <location>
        <begin position="12"/>
        <end position="18"/>
    </location>
    <ligand>
        <name>GTP</name>
        <dbReference type="ChEBI" id="CHEBI:37565"/>
    </ligand>
</feature>
<dbReference type="Gene3D" id="3.40.440.10">
    <property type="entry name" value="Adenylosuccinate Synthetase, subunit A, domain 1"/>
    <property type="match status" value="1"/>
</dbReference>
<evidence type="ECO:0000256" key="3">
    <source>
        <dbReference type="ARBA" id="ARBA00022723"/>
    </source>
</evidence>
<accession>A0A537KYA0</accession>
<keyword evidence="3 8" id="KW-0479">Metal-binding</keyword>
<feature type="binding site" evidence="8">
    <location>
        <begin position="293"/>
        <end position="299"/>
    </location>
    <ligand>
        <name>substrate</name>
    </ligand>
</feature>
<feature type="binding site" description="in other chain" evidence="8">
    <location>
        <position position="233"/>
    </location>
    <ligand>
        <name>IMP</name>
        <dbReference type="ChEBI" id="CHEBI:58053"/>
        <note>ligand shared between dimeric partners</note>
    </ligand>
</feature>
<organism evidence="10 11">
    <name type="scientific">Candidatus Segetimicrobium genomatis</name>
    <dbReference type="NCBI Taxonomy" id="2569760"/>
    <lineage>
        <taxon>Bacteria</taxon>
        <taxon>Bacillati</taxon>
        <taxon>Candidatus Sysuimicrobiota</taxon>
        <taxon>Candidatus Sysuimicrobiia</taxon>
        <taxon>Candidatus Sysuimicrobiales</taxon>
        <taxon>Candidatus Segetimicrobiaceae</taxon>
        <taxon>Candidatus Segetimicrobium</taxon>
    </lineage>
</organism>
<dbReference type="Proteomes" id="UP000319353">
    <property type="component" value="Unassembled WGS sequence"/>
</dbReference>
<sequence>MPVTAVVGGHWGDEGKGKVVDALAARADLVIRYNGGNNAGHTIVGERGTLRLHQVPSGICHAGVECIVGPGVVVNPAALFDELDMLEAAGISSARLRISDRAHLVFPFHVEVDETVEVARGPKAHGTTRRGIWPVYAEKAARTGIRAGDLLEPAFLQERLGEVSRRATALLGRTVTAGELWYLCEEWSDRLLPHIADTHPLVQAALRRDDAILLEGQLGVMRDLDWGAYPYVTSSTCLAGGACAGAGIPPQRISRVIGVVKAYTTAVGAGPMPTELVDGLGAHLRELGQEYGASTGRPRRCGWFDGVAARFAAEVSGFTDLAVMKLDVLDGFDTVKICVAYRDGPRVLASVPHTAAMMRVEPVYEDLPGWRETSDARTVDELPDAARAFLERIEEVAGVPVSMVGVGQEREALIEIRDLGLGNRDSKPMPPASSDRSPVPSP</sequence>
<dbReference type="GO" id="GO:0000287">
    <property type="term" value="F:magnesium ion binding"/>
    <property type="evidence" value="ECO:0007669"/>
    <property type="project" value="UniProtKB-UniRule"/>
</dbReference>
<comment type="subcellular location">
    <subcellularLocation>
        <location evidence="8">Cytoplasm</location>
    </subcellularLocation>
</comment>
<feature type="region of interest" description="Disordered" evidence="9">
    <location>
        <begin position="417"/>
        <end position="442"/>
    </location>
</feature>
<keyword evidence="7 8" id="KW-0342">GTP-binding</keyword>
<feature type="binding site" evidence="8">
    <location>
        <begin position="325"/>
        <end position="327"/>
    </location>
    <ligand>
        <name>GTP</name>
        <dbReference type="ChEBI" id="CHEBI:37565"/>
    </ligand>
</feature>
<dbReference type="GO" id="GO:0005737">
    <property type="term" value="C:cytoplasm"/>
    <property type="evidence" value="ECO:0007669"/>
    <property type="project" value="UniProtKB-SubCell"/>
</dbReference>
<feature type="binding site" description="in other chain" evidence="8">
    <location>
        <position position="297"/>
    </location>
    <ligand>
        <name>IMP</name>
        <dbReference type="ChEBI" id="CHEBI:58053"/>
        <note>ligand shared between dimeric partners</note>
    </ligand>
</feature>
<dbReference type="PANTHER" id="PTHR11846">
    <property type="entry name" value="ADENYLOSUCCINATE SYNTHETASE"/>
    <property type="match status" value="1"/>
</dbReference>
<comment type="caution">
    <text evidence="8">Lacks conserved residue(s) required for the propagation of feature annotation.</text>
</comment>
<evidence type="ECO:0000256" key="4">
    <source>
        <dbReference type="ARBA" id="ARBA00022741"/>
    </source>
</evidence>
<dbReference type="EMBL" id="VBAL01000111">
    <property type="protein sequence ID" value="TMJ00726.1"/>
    <property type="molecule type" value="Genomic_DNA"/>
</dbReference>
<evidence type="ECO:0000313" key="11">
    <source>
        <dbReference type="Proteomes" id="UP000319353"/>
    </source>
</evidence>
<dbReference type="InterPro" id="IPR042109">
    <property type="entry name" value="Adenylosuccinate_synth_dom1"/>
</dbReference>
<protein>
    <recommendedName>
        <fullName evidence="8">Adenylosuccinate synthetase</fullName>
        <shortName evidence="8">AMPSase</shortName>
        <shortName evidence="8">AdSS</shortName>
        <ecNumber evidence="8">6.3.4.4</ecNumber>
    </recommendedName>
    <alternativeName>
        <fullName evidence="8">IMP--aspartate ligase</fullName>
    </alternativeName>
</protein>
<evidence type="ECO:0000256" key="8">
    <source>
        <dbReference type="HAMAP-Rule" id="MF_00011"/>
    </source>
</evidence>
<dbReference type="NCBIfam" id="NF002223">
    <property type="entry name" value="PRK01117.1"/>
    <property type="match status" value="1"/>
</dbReference>
<dbReference type="InterPro" id="IPR001114">
    <property type="entry name" value="Adenylosuccinate_synthetase"/>
</dbReference>
<dbReference type="Pfam" id="PF00709">
    <property type="entry name" value="Adenylsucc_synt"/>
    <property type="match status" value="1"/>
</dbReference>
<dbReference type="NCBIfam" id="TIGR00184">
    <property type="entry name" value="purA"/>
    <property type="match status" value="1"/>
</dbReference>
<comment type="similarity">
    <text evidence="8">Belongs to the adenylosuccinate synthetase family.</text>
</comment>
<proteinExistence type="inferred from homology"/>
<dbReference type="AlphaFoldDB" id="A0A537KYA0"/>
<feature type="binding site" description="in other chain" evidence="8">
    <location>
        <begin position="38"/>
        <end position="41"/>
    </location>
    <ligand>
        <name>IMP</name>
        <dbReference type="ChEBI" id="CHEBI:58053"/>
        <note>ligand shared between dimeric partners</note>
    </ligand>
</feature>
<feature type="binding site" evidence="8">
    <location>
        <position position="142"/>
    </location>
    <ligand>
        <name>IMP</name>
        <dbReference type="ChEBI" id="CHEBI:58053"/>
        <note>ligand shared between dimeric partners</note>
    </ligand>
</feature>
<comment type="cofactor">
    <cofactor evidence="8">
        <name>Mg(2+)</name>
        <dbReference type="ChEBI" id="CHEBI:18420"/>
    </cofactor>
    <text evidence="8">Binds 1 Mg(2+) ion per subunit.</text>
</comment>
<comment type="caution">
    <text evidence="10">The sequence shown here is derived from an EMBL/GenBank/DDBJ whole genome shotgun (WGS) entry which is preliminary data.</text>
</comment>
<evidence type="ECO:0000256" key="9">
    <source>
        <dbReference type="SAM" id="MobiDB-lite"/>
    </source>
</evidence>
<dbReference type="CDD" id="cd03108">
    <property type="entry name" value="AdSS"/>
    <property type="match status" value="1"/>
</dbReference>
<keyword evidence="4 8" id="KW-0547">Nucleotide-binding</keyword>
<evidence type="ECO:0000256" key="5">
    <source>
        <dbReference type="ARBA" id="ARBA00022755"/>
    </source>
</evidence>
<feature type="binding site" evidence="8">
    <location>
        <position position="299"/>
    </location>
    <ligand>
        <name>GTP</name>
        <dbReference type="ChEBI" id="CHEBI:37565"/>
    </ligand>
</feature>
<dbReference type="GO" id="GO:0046040">
    <property type="term" value="P:IMP metabolic process"/>
    <property type="evidence" value="ECO:0007669"/>
    <property type="project" value="TreeGrafter"/>
</dbReference>
<comment type="pathway">
    <text evidence="8">Purine metabolism; AMP biosynthesis via de novo pathway; AMP from IMP: step 1/2.</text>
</comment>
<dbReference type="InterPro" id="IPR042110">
    <property type="entry name" value="Adenylosuccinate_synth_dom2"/>
</dbReference>
<keyword evidence="8" id="KW-0963">Cytoplasm</keyword>
<evidence type="ECO:0000256" key="2">
    <source>
        <dbReference type="ARBA" id="ARBA00022598"/>
    </source>
</evidence>
<dbReference type="EC" id="6.3.4.4" evidence="8"/>
<evidence type="ECO:0000256" key="6">
    <source>
        <dbReference type="ARBA" id="ARBA00022842"/>
    </source>
</evidence>
<reference evidence="10 11" key="1">
    <citation type="journal article" date="2019" name="Nat. Microbiol.">
        <title>Mediterranean grassland soil C-N compound turnover is dependent on rainfall and depth, and is mediated by genomically divergent microorganisms.</title>
        <authorList>
            <person name="Diamond S."/>
            <person name="Andeer P.F."/>
            <person name="Li Z."/>
            <person name="Crits-Christoph A."/>
            <person name="Burstein D."/>
            <person name="Anantharaman K."/>
            <person name="Lane K.R."/>
            <person name="Thomas B.C."/>
            <person name="Pan C."/>
            <person name="Northen T.R."/>
            <person name="Banfield J.F."/>
        </authorList>
    </citation>
    <scope>NUCLEOTIDE SEQUENCE [LARGE SCALE GENOMIC DNA]</scope>
    <source>
        <strain evidence="10">NP_4</strain>
    </source>
</reference>
<dbReference type="InterPro" id="IPR027417">
    <property type="entry name" value="P-loop_NTPase"/>
</dbReference>
<name>A0A537KYA0_9BACT</name>
<dbReference type="UniPathway" id="UPA00075">
    <property type="reaction ID" value="UER00335"/>
</dbReference>
<dbReference type="PANTHER" id="PTHR11846:SF0">
    <property type="entry name" value="ADENYLOSUCCINATE SYNTHETASE"/>
    <property type="match status" value="1"/>
</dbReference>
<feature type="active site" description="Proton donor" evidence="8">
    <location>
        <position position="41"/>
    </location>
</feature>
<dbReference type="FunFam" id="3.90.170.10:FF:000001">
    <property type="entry name" value="Adenylosuccinate synthetase"/>
    <property type="match status" value="1"/>
</dbReference>
<feature type="binding site" description="in other chain" evidence="8">
    <location>
        <begin position="13"/>
        <end position="16"/>
    </location>
    <ligand>
        <name>IMP</name>
        <dbReference type="ChEBI" id="CHEBI:58053"/>
        <note>ligand shared between dimeric partners</note>
    </ligand>
</feature>
<gene>
    <name evidence="8" type="primary">purA</name>
    <name evidence="10" type="ORF">E6H01_08450</name>
</gene>
<feature type="binding site" evidence="8">
    <location>
        <begin position="40"/>
        <end position="42"/>
    </location>
    <ligand>
        <name>GTP</name>
        <dbReference type="ChEBI" id="CHEBI:37565"/>
    </ligand>
</feature>
<feature type="binding site" description="in other chain" evidence="8">
    <location>
        <position position="128"/>
    </location>
    <ligand>
        <name>IMP</name>
        <dbReference type="ChEBI" id="CHEBI:58053"/>
        <note>ligand shared between dimeric partners</note>
    </ligand>
</feature>
<keyword evidence="6 8" id="KW-0460">Magnesium</keyword>
<feature type="active site" description="Proton acceptor" evidence="8">
    <location>
        <position position="13"/>
    </location>
</feature>
<dbReference type="HAMAP" id="MF_00011">
    <property type="entry name" value="Adenylosucc_synth"/>
    <property type="match status" value="1"/>
</dbReference>